<evidence type="ECO:0008006" key="3">
    <source>
        <dbReference type="Google" id="ProtNLM"/>
    </source>
</evidence>
<reference evidence="1 2" key="1">
    <citation type="submission" date="2017-09" db="EMBL/GenBank/DDBJ databases">
        <authorList>
            <person name="Varghese N."/>
            <person name="Submissions S."/>
        </authorList>
    </citation>
    <scope>NUCLEOTIDE SEQUENCE [LARGE SCALE GENOMIC DNA]</scope>
    <source>
        <strain evidence="1 2">OK806</strain>
    </source>
</reference>
<protein>
    <recommendedName>
        <fullName evidence="3">DNA-directed DNA polymerase family A palm domain-containing protein</fullName>
    </recommendedName>
</protein>
<dbReference type="RefSeq" id="WP_097190368.1">
    <property type="nucleotide sequence ID" value="NZ_OCSU01000002.1"/>
</dbReference>
<dbReference type="AlphaFoldDB" id="A0A7Z7IB62"/>
<gene>
    <name evidence="1" type="ORF">SAMN05446927_5267</name>
</gene>
<evidence type="ECO:0000313" key="2">
    <source>
        <dbReference type="Proteomes" id="UP000219522"/>
    </source>
</evidence>
<accession>A0A7Z7IB62</accession>
<sequence length="419" mass="47190">MEQTEQTKDQHFNSHRIARSAPLGALVGEVIREVEQHEQSNGARNRKRKQQDQAVFERQIECLISEAAFRDFEEPGESVTISRSKQVLGRYNRYQSSVMGKTLPTLLDALSSPAMGLFETTKGVGGSIRVRGVQTTYRASPKLLGRLAPLRLSWSDFGLHRDEEVIVLKAPKEGHRSKAKRIQYEETGQTIALRAEMRAINDWLESADIAYLGMPWEVDATDRRMRRTFNKGRFDLGGRMFGGFWQGLHKPERKAIRIDGREVTVLDFSHVGPRILYGMAGAVPVADAYAVPGYADHREGIKKVFAAMTYADKPLTSFPRETKSLFPRSARIGEVCGAIERHHPELSSLFYTGVGLEVMHRESQIMVAIMLELKEQGIVGLPIHDAVVVREDHAQQTETIMLEVFRKVAGIHGRVEVEE</sequence>
<organism evidence="1 2">
    <name type="scientific">Caballeronia arationis</name>
    <dbReference type="NCBI Taxonomy" id="1777142"/>
    <lineage>
        <taxon>Bacteria</taxon>
        <taxon>Pseudomonadati</taxon>
        <taxon>Pseudomonadota</taxon>
        <taxon>Betaproteobacteria</taxon>
        <taxon>Burkholderiales</taxon>
        <taxon>Burkholderiaceae</taxon>
        <taxon>Caballeronia</taxon>
    </lineage>
</organism>
<proteinExistence type="predicted"/>
<name>A0A7Z7IB62_9BURK</name>
<dbReference type="Proteomes" id="UP000219522">
    <property type="component" value="Unassembled WGS sequence"/>
</dbReference>
<comment type="caution">
    <text evidence="1">The sequence shown here is derived from an EMBL/GenBank/DDBJ whole genome shotgun (WGS) entry which is preliminary data.</text>
</comment>
<evidence type="ECO:0000313" key="1">
    <source>
        <dbReference type="EMBL" id="SOE81965.1"/>
    </source>
</evidence>
<keyword evidence="2" id="KW-1185">Reference proteome</keyword>
<dbReference type="EMBL" id="OCSU01000002">
    <property type="protein sequence ID" value="SOE81965.1"/>
    <property type="molecule type" value="Genomic_DNA"/>
</dbReference>